<gene>
    <name evidence="1" type="ORF">SAMN02982931_01402</name>
</gene>
<dbReference type="InterPro" id="IPR053714">
    <property type="entry name" value="Iso_Racemase_Enz_sf"/>
</dbReference>
<dbReference type="PANTHER" id="PTHR40267:SF1">
    <property type="entry name" value="BLR3294 PROTEIN"/>
    <property type="match status" value="1"/>
</dbReference>
<dbReference type="Pfam" id="PF17645">
    <property type="entry name" value="Amdase"/>
    <property type="match status" value="1"/>
</dbReference>
<organism evidence="1 2">
    <name type="scientific">Bauldia litoralis</name>
    <dbReference type="NCBI Taxonomy" id="665467"/>
    <lineage>
        <taxon>Bacteria</taxon>
        <taxon>Pseudomonadati</taxon>
        <taxon>Pseudomonadota</taxon>
        <taxon>Alphaproteobacteria</taxon>
        <taxon>Hyphomicrobiales</taxon>
        <taxon>Kaistiaceae</taxon>
        <taxon>Bauldia</taxon>
    </lineage>
</organism>
<dbReference type="AlphaFoldDB" id="A0A1G6B9T6"/>
<evidence type="ECO:0000313" key="2">
    <source>
        <dbReference type="Proteomes" id="UP000199071"/>
    </source>
</evidence>
<name>A0A1G6B9T6_9HYPH</name>
<proteinExistence type="predicted"/>
<reference evidence="1 2" key="1">
    <citation type="submission" date="2016-10" db="EMBL/GenBank/DDBJ databases">
        <authorList>
            <person name="de Groot N.N."/>
        </authorList>
    </citation>
    <scope>NUCLEOTIDE SEQUENCE [LARGE SCALE GENOMIC DNA]</scope>
    <source>
        <strain evidence="1 2">ATCC 35022</strain>
    </source>
</reference>
<dbReference type="InterPro" id="IPR026286">
    <property type="entry name" value="MaiA/AMDase"/>
</dbReference>
<dbReference type="NCBIfam" id="TIGR02990">
    <property type="entry name" value="ectoine_eutA"/>
    <property type="match status" value="1"/>
</dbReference>
<accession>A0A1G6B9T6</accession>
<evidence type="ECO:0000313" key="1">
    <source>
        <dbReference type="EMBL" id="SDB17406.1"/>
    </source>
</evidence>
<dbReference type="PANTHER" id="PTHR40267">
    <property type="entry name" value="BLR3294 PROTEIN"/>
    <property type="match status" value="1"/>
</dbReference>
<keyword evidence="2" id="KW-1185">Reference proteome</keyword>
<protein>
    <submittedName>
        <fullName evidence="1">Maleate isomerase</fullName>
    </submittedName>
</protein>
<dbReference type="Proteomes" id="UP000199071">
    <property type="component" value="Unassembled WGS sequence"/>
</dbReference>
<sequence length="255" mass="27093">MDQTTEARAAVVLDDRPIARRIGLVVLSTDHTSERDFNRIIPREEAAVYANRIVFRNPTTPETLRAMEPGLVEGAALILPGEALDAICYSCTAASAVLGDAAVVEAVARGKPDVPVVTPPMGARRAFAALGVTRISILTPYLDETAAPVAAYFRDHGFIVDRLTNLGLDDDRDIARVATGSIVDAARDALDERSEGLFISCTALRAVEVVATIEAACGVPVVTSNQASAWMCLRLAGIDRPIAGYGRLLSLPLPD</sequence>
<dbReference type="STRING" id="665467.SAMN02982931_01402"/>
<dbReference type="Gene3D" id="3.40.50.12500">
    <property type="match status" value="1"/>
</dbReference>
<dbReference type="EMBL" id="FMXQ01000002">
    <property type="protein sequence ID" value="SDB17406.1"/>
    <property type="molecule type" value="Genomic_DNA"/>
</dbReference>
<keyword evidence="1" id="KW-0413">Isomerase</keyword>
<dbReference type="InterPro" id="IPR014332">
    <property type="entry name" value="Ectoine_EutA"/>
</dbReference>
<dbReference type="PIRSF" id="PIRSF015736">
    <property type="entry name" value="MI"/>
    <property type="match status" value="1"/>
</dbReference>
<dbReference type="GO" id="GO:0016853">
    <property type="term" value="F:isomerase activity"/>
    <property type="evidence" value="ECO:0007669"/>
    <property type="project" value="UniProtKB-KW"/>
</dbReference>